<name>A0ABW2EMF5_9BACI</name>
<organism evidence="1 2">
    <name type="scientific">Halobacillus seohaensis</name>
    <dbReference type="NCBI Taxonomy" id="447421"/>
    <lineage>
        <taxon>Bacteria</taxon>
        <taxon>Bacillati</taxon>
        <taxon>Bacillota</taxon>
        <taxon>Bacilli</taxon>
        <taxon>Bacillales</taxon>
        <taxon>Bacillaceae</taxon>
        <taxon>Halobacillus</taxon>
    </lineage>
</organism>
<proteinExistence type="predicted"/>
<dbReference type="Proteomes" id="UP001596410">
    <property type="component" value="Unassembled WGS sequence"/>
</dbReference>
<comment type="caution">
    <text evidence="1">The sequence shown here is derived from an EMBL/GenBank/DDBJ whole genome shotgun (WGS) entry which is preliminary data.</text>
</comment>
<sequence>MCDVFVVASLREGPPFNIMDVMACNLLVVAVENRG</sequence>
<gene>
    <name evidence="1" type="ORF">ACFQIC_07555</name>
</gene>
<protein>
    <submittedName>
        <fullName evidence="1">Uncharacterized protein</fullName>
    </submittedName>
</protein>
<dbReference type="SUPFAM" id="SSF53756">
    <property type="entry name" value="UDP-Glycosyltransferase/glycogen phosphorylase"/>
    <property type="match status" value="1"/>
</dbReference>
<reference evidence="2" key="1">
    <citation type="journal article" date="2019" name="Int. J. Syst. Evol. Microbiol.">
        <title>The Global Catalogue of Microorganisms (GCM) 10K type strain sequencing project: providing services to taxonomists for standard genome sequencing and annotation.</title>
        <authorList>
            <consortium name="The Broad Institute Genomics Platform"/>
            <consortium name="The Broad Institute Genome Sequencing Center for Infectious Disease"/>
            <person name="Wu L."/>
            <person name="Ma J."/>
        </authorList>
    </citation>
    <scope>NUCLEOTIDE SEQUENCE [LARGE SCALE GENOMIC DNA]</scope>
    <source>
        <strain evidence="2">CGMCC 4.1621</strain>
    </source>
</reference>
<evidence type="ECO:0000313" key="2">
    <source>
        <dbReference type="Proteomes" id="UP001596410"/>
    </source>
</evidence>
<dbReference type="Gene3D" id="3.40.50.2000">
    <property type="entry name" value="Glycogen Phosphorylase B"/>
    <property type="match status" value="1"/>
</dbReference>
<dbReference type="EMBL" id="JBHSZV010000017">
    <property type="protein sequence ID" value="MFC7061712.1"/>
    <property type="molecule type" value="Genomic_DNA"/>
</dbReference>
<evidence type="ECO:0000313" key="1">
    <source>
        <dbReference type="EMBL" id="MFC7061712.1"/>
    </source>
</evidence>
<dbReference type="RefSeq" id="WP_390217022.1">
    <property type="nucleotide sequence ID" value="NZ_JBHSZV010000017.1"/>
</dbReference>
<accession>A0ABW2EMF5</accession>
<keyword evidence="2" id="KW-1185">Reference proteome</keyword>